<dbReference type="PROSITE" id="PS51755">
    <property type="entry name" value="OMPR_PHOB"/>
    <property type="match status" value="1"/>
</dbReference>
<dbReference type="RefSeq" id="WP_173200714.1">
    <property type="nucleotide sequence ID" value="NZ_JABFCX010000003.1"/>
</dbReference>
<keyword evidence="1 3" id="KW-0238">DNA-binding</keyword>
<evidence type="ECO:0000313" key="7">
    <source>
        <dbReference type="Proteomes" id="UP000536835"/>
    </source>
</evidence>
<keyword evidence="2" id="KW-0802">TPR repeat</keyword>
<keyword evidence="7" id="KW-1185">Reference proteome</keyword>
<sequence>MASPRENPAPRLGRWRPDLASSRLIGPDGEERRLEPKVADLLGALLDANGATLSREDLFSAVWPGVTVGEDTLSRAVSKLRKALDDDPKASSLVITVPKRGYRLVASEAAPTPRARWLWPSAALASLLLLAGVAINATNRPAPEPSPTVERATDRYMEFTRAGNEAAIELYARALRETGSDPKAEAGMAAALVQRVIRWPEAVGLDEDGATSLEAALAAGLTDSAEAKAVLAQARSLAEKSVRQDPRNSDALRILGLVRTAQRDLDGAFEAYEKALDAEPGNWAVLINLSEIQAMRGNKAESYRTLTKAYNAIGNASGPEAQRAAPWRAPLGVLLAERDLDAGRNEAAESWYKRVLEDDPFDRGATEGLASLLLRSGRASEARALCAAYTERTGDSLPCSP</sequence>
<evidence type="ECO:0000256" key="1">
    <source>
        <dbReference type="ARBA" id="ARBA00023125"/>
    </source>
</evidence>
<gene>
    <name evidence="6" type="ORF">HK107_13610</name>
</gene>
<dbReference type="AlphaFoldDB" id="A0A7Y3W6B6"/>
<dbReference type="GO" id="GO:0003677">
    <property type="term" value="F:DNA binding"/>
    <property type="evidence" value="ECO:0007669"/>
    <property type="project" value="UniProtKB-UniRule"/>
</dbReference>
<organism evidence="6 7">
    <name type="scientific">Parvularcula mediterranea</name>
    <dbReference type="NCBI Taxonomy" id="2732508"/>
    <lineage>
        <taxon>Bacteria</taxon>
        <taxon>Pseudomonadati</taxon>
        <taxon>Pseudomonadota</taxon>
        <taxon>Alphaproteobacteria</taxon>
        <taxon>Parvularculales</taxon>
        <taxon>Parvularculaceae</taxon>
        <taxon>Parvularcula</taxon>
    </lineage>
</organism>
<dbReference type="Gene3D" id="1.10.10.10">
    <property type="entry name" value="Winged helix-like DNA-binding domain superfamily/Winged helix DNA-binding domain"/>
    <property type="match status" value="1"/>
</dbReference>
<comment type="caution">
    <text evidence="6">The sequence shown here is derived from an EMBL/GenBank/DDBJ whole genome shotgun (WGS) entry which is preliminary data.</text>
</comment>
<evidence type="ECO:0000256" key="4">
    <source>
        <dbReference type="SAM" id="MobiDB-lite"/>
    </source>
</evidence>
<dbReference type="Pfam" id="PF14559">
    <property type="entry name" value="TPR_19"/>
    <property type="match status" value="1"/>
</dbReference>
<dbReference type="PROSITE" id="PS50005">
    <property type="entry name" value="TPR"/>
    <property type="match status" value="1"/>
</dbReference>
<dbReference type="SMART" id="SM00862">
    <property type="entry name" value="Trans_reg_C"/>
    <property type="match status" value="1"/>
</dbReference>
<dbReference type="SUPFAM" id="SSF48452">
    <property type="entry name" value="TPR-like"/>
    <property type="match status" value="1"/>
</dbReference>
<dbReference type="Proteomes" id="UP000536835">
    <property type="component" value="Unassembled WGS sequence"/>
</dbReference>
<dbReference type="InterPro" id="IPR011990">
    <property type="entry name" value="TPR-like_helical_dom_sf"/>
</dbReference>
<feature type="domain" description="OmpR/PhoB-type" evidence="5">
    <location>
        <begin position="7"/>
        <end position="106"/>
    </location>
</feature>
<dbReference type="EMBL" id="JABFCX010000003">
    <property type="protein sequence ID" value="NNU17363.1"/>
    <property type="molecule type" value="Genomic_DNA"/>
</dbReference>
<feature type="repeat" description="TPR" evidence="2">
    <location>
        <begin position="249"/>
        <end position="282"/>
    </location>
</feature>
<protein>
    <submittedName>
        <fullName evidence="6">Tetratricopeptide repeat protein</fullName>
    </submittedName>
</protein>
<dbReference type="Pfam" id="PF13432">
    <property type="entry name" value="TPR_16"/>
    <property type="match status" value="1"/>
</dbReference>
<dbReference type="SUPFAM" id="SSF46894">
    <property type="entry name" value="C-terminal effector domain of the bipartite response regulators"/>
    <property type="match status" value="1"/>
</dbReference>
<evidence type="ECO:0000313" key="6">
    <source>
        <dbReference type="EMBL" id="NNU17363.1"/>
    </source>
</evidence>
<dbReference type="Pfam" id="PF00486">
    <property type="entry name" value="Trans_reg_C"/>
    <property type="match status" value="1"/>
</dbReference>
<feature type="region of interest" description="Disordered" evidence="4">
    <location>
        <begin position="1"/>
        <end position="29"/>
    </location>
</feature>
<accession>A0A7Y3W6B6</accession>
<dbReference type="InterPro" id="IPR001867">
    <property type="entry name" value="OmpR/PhoB-type_DNA-bd"/>
</dbReference>
<proteinExistence type="predicted"/>
<dbReference type="Gene3D" id="1.25.40.10">
    <property type="entry name" value="Tetratricopeptide repeat domain"/>
    <property type="match status" value="2"/>
</dbReference>
<dbReference type="InterPro" id="IPR036388">
    <property type="entry name" value="WH-like_DNA-bd_sf"/>
</dbReference>
<evidence type="ECO:0000256" key="3">
    <source>
        <dbReference type="PROSITE-ProRule" id="PRU01091"/>
    </source>
</evidence>
<reference evidence="6 7" key="1">
    <citation type="submission" date="2020-05" db="EMBL/GenBank/DDBJ databases">
        <title>Parvularcula mediterraneae sp. nov., isolated from polypropylene straw from shallow seawater of the seashore of Laganas in Zakynthos island, Greece.</title>
        <authorList>
            <person name="Szabo I."/>
            <person name="Al-Omari J."/>
            <person name="Rado J."/>
            <person name="Szerdahelyi G.S."/>
        </authorList>
    </citation>
    <scope>NUCLEOTIDE SEQUENCE [LARGE SCALE GENOMIC DNA]</scope>
    <source>
        <strain evidence="6 7">ZS-1/3</strain>
    </source>
</reference>
<dbReference type="GO" id="GO:0006355">
    <property type="term" value="P:regulation of DNA-templated transcription"/>
    <property type="evidence" value="ECO:0007669"/>
    <property type="project" value="InterPro"/>
</dbReference>
<evidence type="ECO:0000259" key="5">
    <source>
        <dbReference type="PROSITE" id="PS51755"/>
    </source>
</evidence>
<feature type="DNA-binding region" description="OmpR/PhoB-type" evidence="3">
    <location>
        <begin position="7"/>
        <end position="106"/>
    </location>
</feature>
<evidence type="ECO:0000256" key="2">
    <source>
        <dbReference type="PROSITE-ProRule" id="PRU00339"/>
    </source>
</evidence>
<dbReference type="CDD" id="cd00383">
    <property type="entry name" value="trans_reg_C"/>
    <property type="match status" value="1"/>
</dbReference>
<dbReference type="GO" id="GO:0000160">
    <property type="term" value="P:phosphorelay signal transduction system"/>
    <property type="evidence" value="ECO:0007669"/>
    <property type="project" value="InterPro"/>
</dbReference>
<dbReference type="InterPro" id="IPR019734">
    <property type="entry name" value="TPR_rpt"/>
</dbReference>
<name>A0A7Y3W6B6_9PROT</name>
<dbReference type="InterPro" id="IPR016032">
    <property type="entry name" value="Sig_transdc_resp-reg_C-effctor"/>
</dbReference>